<proteinExistence type="inferred from homology"/>
<gene>
    <name evidence="5" type="ORF">ODI_00055</name>
    <name evidence="6" type="ORF">ODI_R3609</name>
</gene>
<accession>A0A1C3JWE7</accession>
<feature type="domain" description="HpcH/HpaI aldolase/citrate lyase" evidence="4">
    <location>
        <begin position="24"/>
        <end position="236"/>
    </location>
</feature>
<evidence type="ECO:0000256" key="2">
    <source>
        <dbReference type="ARBA" id="ARBA00022723"/>
    </source>
</evidence>
<dbReference type="GO" id="GO:0016832">
    <property type="term" value="F:aldehyde-lyase activity"/>
    <property type="evidence" value="ECO:0007669"/>
    <property type="project" value="TreeGrafter"/>
</dbReference>
<evidence type="ECO:0000313" key="6">
    <source>
        <dbReference type="EMBL" id="SOE51672.1"/>
    </source>
</evidence>
<dbReference type="Proteomes" id="UP000078558">
    <property type="component" value="Chromosome I"/>
</dbReference>
<dbReference type="STRING" id="1851544.ODI_00055"/>
<dbReference type="SUPFAM" id="SSF51621">
    <property type="entry name" value="Phosphoenolpyruvate/pyruvate domain"/>
    <property type="match status" value="1"/>
</dbReference>
<dbReference type="InterPro" id="IPR015813">
    <property type="entry name" value="Pyrv/PenolPyrv_kinase-like_dom"/>
</dbReference>
<evidence type="ECO:0000256" key="3">
    <source>
        <dbReference type="ARBA" id="ARBA00023239"/>
    </source>
</evidence>
<evidence type="ECO:0000313" key="7">
    <source>
        <dbReference type="Proteomes" id="UP000078558"/>
    </source>
</evidence>
<dbReference type="PANTHER" id="PTHR30502">
    <property type="entry name" value="2-KETO-3-DEOXY-L-RHAMNONATE ALDOLASE"/>
    <property type="match status" value="1"/>
</dbReference>
<dbReference type="InterPro" id="IPR050251">
    <property type="entry name" value="HpcH-HpaI_aldolase"/>
</dbReference>
<keyword evidence="2" id="KW-0479">Metal-binding</keyword>
<dbReference type="GO" id="GO:0005737">
    <property type="term" value="C:cytoplasm"/>
    <property type="evidence" value="ECO:0007669"/>
    <property type="project" value="TreeGrafter"/>
</dbReference>
<dbReference type="EC" id="4.1.2.-" evidence="5"/>
<name>A0A1C3JWE7_9BURK</name>
<dbReference type="KEGG" id="odi:ODI_R3609"/>
<keyword evidence="7" id="KW-1185">Reference proteome</keyword>
<comment type="similarity">
    <text evidence="1">Belongs to the HpcH/HpaI aldolase family.</text>
</comment>
<dbReference type="AlphaFoldDB" id="A0A1C3JWE7"/>
<dbReference type="Gene3D" id="3.20.20.60">
    <property type="entry name" value="Phosphoenolpyruvate-binding domains"/>
    <property type="match status" value="1"/>
</dbReference>
<reference evidence="5 7" key="1">
    <citation type="submission" date="2016-06" db="EMBL/GenBank/DDBJ databases">
        <authorList>
            <person name="Kjaerup R.B."/>
            <person name="Dalgaard T.S."/>
            <person name="Juul-Madsen H.R."/>
        </authorList>
    </citation>
    <scope>NUCLEOTIDE SEQUENCE [LARGE SCALE GENOMIC DNA]</scope>
    <source>
        <strain evidence="5">Orrdi1</strain>
    </source>
</reference>
<dbReference type="Pfam" id="PF03328">
    <property type="entry name" value="HpcH_HpaI"/>
    <property type="match status" value="1"/>
</dbReference>
<dbReference type="PANTHER" id="PTHR30502:SF0">
    <property type="entry name" value="PHOSPHOENOLPYRUVATE CARBOXYLASE FAMILY PROTEIN"/>
    <property type="match status" value="1"/>
</dbReference>
<dbReference type="EMBL" id="LT907988">
    <property type="protein sequence ID" value="SOE51672.1"/>
    <property type="molecule type" value="Genomic_DNA"/>
</dbReference>
<reference evidence="6 7" key="2">
    <citation type="submission" date="2017-08" db="EMBL/GenBank/DDBJ databases">
        <authorList>
            <person name="de Groot N.N."/>
        </authorList>
    </citation>
    <scope>NUCLEOTIDE SEQUENCE [LARGE SCALE GENOMIC DNA]</scope>
    <source>
        <strain evidence="6">Orrdi1</strain>
    </source>
</reference>
<dbReference type="InterPro" id="IPR040442">
    <property type="entry name" value="Pyrv_kinase-like_dom_sf"/>
</dbReference>
<evidence type="ECO:0000259" key="4">
    <source>
        <dbReference type="Pfam" id="PF03328"/>
    </source>
</evidence>
<keyword evidence="3 5" id="KW-0456">Lyase</keyword>
<protein>
    <submittedName>
        <fullName evidence="5">2,4-dihydroxyhept-2-ene-1,7-dioic acid aldolase</fullName>
        <ecNumber evidence="5">4.1.2.-</ecNumber>
    </submittedName>
</protein>
<dbReference type="EMBL" id="FLRC01000001">
    <property type="protein sequence ID" value="SBT23520.1"/>
    <property type="molecule type" value="Genomic_DNA"/>
</dbReference>
<evidence type="ECO:0000313" key="5">
    <source>
        <dbReference type="EMBL" id="SBT23520.1"/>
    </source>
</evidence>
<dbReference type="GO" id="GO:0046872">
    <property type="term" value="F:metal ion binding"/>
    <property type="evidence" value="ECO:0007669"/>
    <property type="project" value="UniProtKB-KW"/>
</dbReference>
<dbReference type="RefSeq" id="WP_173719680.1">
    <property type="nucleotide sequence ID" value="NZ_LT907988.1"/>
</dbReference>
<organism evidence="5 7">
    <name type="scientific">Orrella dioscoreae</name>
    <dbReference type="NCBI Taxonomy" id="1851544"/>
    <lineage>
        <taxon>Bacteria</taxon>
        <taxon>Pseudomonadati</taxon>
        <taxon>Pseudomonadota</taxon>
        <taxon>Betaproteobacteria</taxon>
        <taxon>Burkholderiales</taxon>
        <taxon>Alcaligenaceae</taxon>
        <taxon>Orrella</taxon>
    </lineage>
</organism>
<evidence type="ECO:0000256" key="1">
    <source>
        <dbReference type="ARBA" id="ARBA00005568"/>
    </source>
</evidence>
<sequence>MTSAFHPLDTRLPAMLASGKPLRGIFNGLPSPAIVEMCGYAGFDFIILDNEHGSADLGMTEHMLRAARAAGIAPVVRCFEADIPRVLDMGASAIQVPMVQDAAHARRLADKMRYPPQGTRGSAFSTRAAGYGAFGGNAHAERSNAGVAFIAMAETPQAIEQIDEIARVDGVDAVFIGPNDLSHAMGHGANWSAEPVQQAIAHGLKTIAAAGKCPGTIALTPQDEAKYGALGARYFANVVTSLVTRAFAQAVQASKENALRY</sequence>
<dbReference type="InterPro" id="IPR005000">
    <property type="entry name" value="Aldolase/citrate-lyase_domain"/>
</dbReference>